<comment type="caution">
    <text evidence="1">The sequence shown here is derived from an EMBL/GenBank/DDBJ whole genome shotgun (WGS) entry which is preliminary data.</text>
</comment>
<organism evidence="1 2">
    <name type="scientific">Bacillus thuringiensis</name>
    <dbReference type="NCBI Taxonomy" id="1428"/>
    <lineage>
        <taxon>Bacteria</taxon>
        <taxon>Bacillati</taxon>
        <taxon>Bacillota</taxon>
        <taxon>Bacilli</taxon>
        <taxon>Bacillales</taxon>
        <taxon>Bacillaceae</taxon>
        <taxon>Bacillus</taxon>
        <taxon>Bacillus cereus group</taxon>
    </lineage>
</organism>
<proteinExistence type="predicted"/>
<protein>
    <submittedName>
        <fullName evidence="1">Uncharacterized protein</fullName>
    </submittedName>
</protein>
<dbReference type="AlphaFoldDB" id="A0ABD6SF73"/>
<accession>A0ABD6SF73</accession>
<dbReference type="Proteomes" id="UP000219897">
    <property type="component" value="Unassembled WGS sequence"/>
</dbReference>
<gene>
    <name evidence="1" type="ORF">CN495_08755</name>
</gene>
<dbReference type="EMBL" id="NTYF01000023">
    <property type="protein sequence ID" value="PER55831.1"/>
    <property type="molecule type" value="Genomic_DNA"/>
</dbReference>
<sequence length="146" mass="16850">MGVIKTVRAVDAVVVMIEGLETGKWYFRREIEEVIRKRFPFITKDQLSHAVYEASVNKHVILDRDVQLGSYNRYKLNEEKVYAFLLQRAKETHVPVEIVKHELERVVSYVNGLSVLDVGSKGTYDWLQSIGDEAKNTLNSFESVNF</sequence>
<reference evidence="1 2" key="1">
    <citation type="submission" date="2017-09" db="EMBL/GenBank/DDBJ databases">
        <title>Large-scale bioinformatics analysis of Bacillus genomes uncovers conserved roles of natural products in bacterial physiology.</title>
        <authorList>
            <consortium name="Agbiome Team Llc"/>
            <person name="Bleich R.M."/>
            <person name="Kirk G.J."/>
            <person name="Santa Maria K.C."/>
            <person name="Allen S.E."/>
            <person name="Farag S."/>
            <person name="Shank E.A."/>
            <person name="Bowers A."/>
        </authorList>
    </citation>
    <scope>NUCLEOTIDE SEQUENCE [LARGE SCALE GENOMIC DNA]</scope>
    <source>
        <strain evidence="1 2">AFS005140</strain>
    </source>
</reference>
<evidence type="ECO:0000313" key="1">
    <source>
        <dbReference type="EMBL" id="PER55831.1"/>
    </source>
</evidence>
<evidence type="ECO:0000313" key="2">
    <source>
        <dbReference type="Proteomes" id="UP000219897"/>
    </source>
</evidence>
<dbReference type="RefSeq" id="WP_098317168.1">
    <property type="nucleotide sequence ID" value="NZ_NTYF01000023.1"/>
</dbReference>
<name>A0ABD6SF73_BACTU</name>